<protein>
    <submittedName>
        <fullName evidence="6">Uncharacterized protein</fullName>
    </submittedName>
</protein>
<feature type="compositionally biased region" description="Basic and acidic residues" evidence="5">
    <location>
        <begin position="84"/>
        <end position="93"/>
    </location>
</feature>
<sequence>MSESAPKKRRKQYLEPGAYFDVPSTALYRRQKGHFGAAVAGPLSATVLRVKPTTNGSVSSGQPSAPSTESTAWDNTDDAAGSTEPRDEVHSTDYPDVLPIEGAAQNGASGAVADAEPPSYDFQNDELQPESDSGTDASSNMSDDVGMNSDYDFENDELQPESDTCSRASSGVGGDIGLSSGSLTEESESSEDDGLPSSFAQFSNEKLPIAEVTKMGAIAAVMAYAVSHGLTWAALGDLIKLINFLFGQIALPQSTYAFRKLWCKEKQDVVQYHYFCETCGALLNVIEKSAQCPNCRYTSALQKLKDRGSFFIILNLHKQLSFAIESTKAQLHENLEKLQEPQSVISDVTTASHSPERKKRFLVNRTTQLYGDQNGAEKIVIEAIPEVLAHWRLKTINSASISTIIRYQR</sequence>
<dbReference type="PROSITE" id="PS01030">
    <property type="entry name" value="RNA_POL_M_15KD"/>
    <property type="match status" value="1"/>
</dbReference>
<comment type="similarity">
    <text evidence="1">Belongs to the archaeal RpoM/eukaryotic RPA12/RPB9/RPC11 RNA polymerase family.</text>
</comment>
<keyword evidence="4" id="KW-0804">Transcription</keyword>
<feature type="compositionally biased region" description="Acidic residues" evidence="5">
    <location>
        <begin position="151"/>
        <end position="160"/>
    </location>
</feature>
<feature type="compositionally biased region" description="Polar residues" evidence="5">
    <location>
        <begin position="53"/>
        <end position="74"/>
    </location>
</feature>
<accession>A0AAQ4EDB5</accession>
<keyword evidence="3" id="KW-0862">Zinc</keyword>
<gene>
    <name evidence="6" type="ORF">V5799_024011</name>
</gene>
<evidence type="ECO:0000256" key="1">
    <source>
        <dbReference type="ARBA" id="ARBA00008925"/>
    </source>
</evidence>
<comment type="caution">
    <text evidence="6">The sequence shown here is derived from an EMBL/GenBank/DDBJ whole genome shotgun (WGS) entry which is preliminary data.</text>
</comment>
<keyword evidence="7" id="KW-1185">Reference proteome</keyword>
<dbReference type="EMBL" id="JARKHS020017892">
    <property type="protein sequence ID" value="KAK8772746.1"/>
    <property type="molecule type" value="Genomic_DNA"/>
</dbReference>
<reference evidence="6 7" key="1">
    <citation type="journal article" date="2023" name="Arcadia Sci">
        <title>De novo assembly of a long-read Amblyomma americanum tick genome.</title>
        <authorList>
            <person name="Chou S."/>
            <person name="Poskanzer K.E."/>
            <person name="Rollins M."/>
            <person name="Thuy-Boun P.S."/>
        </authorList>
    </citation>
    <scope>NUCLEOTIDE SEQUENCE [LARGE SCALE GENOMIC DNA]</scope>
    <source>
        <strain evidence="6">F_SG_1</strain>
        <tissue evidence="6">Salivary glands</tissue>
    </source>
</reference>
<name>A0AAQ4EDB5_AMBAM</name>
<keyword evidence="2" id="KW-0479">Metal-binding</keyword>
<dbReference type="Proteomes" id="UP001321473">
    <property type="component" value="Unassembled WGS sequence"/>
</dbReference>
<evidence type="ECO:0000256" key="4">
    <source>
        <dbReference type="ARBA" id="ARBA00023163"/>
    </source>
</evidence>
<organism evidence="6 7">
    <name type="scientific">Amblyomma americanum</name>
    <name type="common">Lone star tick</name>
    <dbReference type="NCBI Taxonomy" id="6943"/>
    <lineage>
        <taxon>Eukaryota</taxon>
        <taxon>Metazoa</taxon>
        <taxon>Ecdysozoa</taxon>
        <taxon>Arthropoda</taxon>
        <taxon>Chelicerata</taxon>
        <taxon>Arachnida</taxon>
        <taxon>Acari</taxon>
        <taxon>Parasitiformes</taxon>
        <taxon>Ixodida</taxon>
        <taxon>Ixodoidea</taxon>
        <taxon>Ixodidae</taxon>
        <taxon>Amblyomminae</taxon>
        <taxon>Amblyomma</taxon>
    </lineage>
</organism>
<evidence type="ECO:0000256" key="3">
    <source>
        <dbReference type="ARBA" id="ARBA00022833"/>
    </source>
</evidence>
<evidence type="ECO:0000256" key="5">
    <source>
        <dbReference type="SAM" id="MobiDB-lite"/>
    </source>
</evidence>
<dbReference type="GO" id="GO:0046872">
    <property type="term" value="F:metal ion binding"/>
    <property type="evidence" value="ECO:0007669"/>
    <property type="project" value="UniProtKB-KW"/>
</dbReference>
<feature type="compositionally biased region" description="Acidic residues" evidence="5">
    <location>
        <begin position="185"/>
        <end position="194"/>
    </location>
</feature>
<feature type="region of interest" description="Disordered" evidence="5">
    <location>
        <begin position="53"/>
        <end position="198"/>
    </location>
</feature>
<dbReference type="InterPro" id="IPR019761">
    <property type="entry name" value="DNA-dir_RNA_pol-M_15_CS"/>
</dbReference>
<evidence type="ECO:0000313" key="6">
    <source>
        <dbReference type="EMBL" id="KAK8772746.1"/>
    </source>
</evidence>
<proteinExistence type="inferred from homology"/>
<evidence type="ECO:0000313" key="7">
    <source>
        <dbReference type="Proteomes" id="UP001321473"/>
    </source>
</evidence>
<evidence type="ECO:0000256" key="2">
    <source>
        <dbReference type="ARBA" id="ARBA00022723"/>
    </source>
</evidence>
<dbReference type="AlphaFoldDB" id="A0AAQ4EDB5"/>
<feature type="compositionally biased region" description="Polar residues" evidence="5">
    <location>
        <begin position="130"/>
        <end position="142"/>
    </location>
</feature>